<feature type="transmembrane region" description="Helical" evidence="2">
    <location>
        <begin position="37"/>
        <end position="53"/>
    </location>
</feature>
<reference evidence="3" key="4">
    <citation type="submission" date="2016-09" db="EMBL/GenBank/DDBJ databases">
        <authorList>
            <person name="Pfeiffer F."/>
        </authorList>
    </citation>
    <scope>NUCLEOTIDE SEQUENCE</scope>
    <source>
        <strain evidence="3">ATCC 43099</strain>
    </source>
</reference>
<protein>
    <submittedName>
        <fullName evidence="3">Uncharacterized protein</fullName>
    </submittedName>
</protein>
<evidence type="ECO:0000313" key="6">
    <source>
        <dbReference type="Proteomes" id="UP000011543"/>
    </source>
</evidence>
<evidence type="ECO:0000313" key="4">
    <source>
        <dbReference type="EMBL" id="ELY29023.1"/>
    </source>
</evidence>
<dbReference type="HOGENOM" id="CLU_2447742_0_0_2"/>
<dbReference type="PaxDb" id="547559-Nmag_1679"/>
<organism evidence="3 5">
    <name type="scientific">Natrialba magadii (strain ATCC 43099 / DSM 3394 / CCM 3739 / CIP 104546 / IAM 13178 / JCM 8861 / NBRC 102185 / NCIMB 2190 / MS3)</name>
    <name type="common">Natronobacterium magadii</name>
    <dbReference type="NCBI Taxonomy" id="547559"/>
    <lineage>
        <taxon>Archaea</taxon>
        <taxon>Methanobacteriati</taxon>
        <taxon>Methanobacteriota</taxon>
        <taxon>Stenosarchaea group</taxon>
        <taxon>Halobacteria</taxon>
        <taxon>Halobacteriales</taxon>
        <taxon>Natrialbaceae</taxon>
        <taxon>Natrialba</taxon>
    </lineage>
</organism>
<reference evidence="3 5" key="2">
    <citation type="journal article" date="2012" name="BMC Genomics">
        <title>A comparative genomics perspective on the genetic content of the alkaliphilic haloarchaeon Natrialba magadii ATCC 43099T.</title>
        <authorList>
            <person name="Siddaramappa S."/>
            <person name="Challacombe J.F."/>
            <person name="Decastro R.E."/>
            <person name="Pfeiffer F."/>
            <person name="Sastre D.E."/>
            <person name="Gimenez M.I."/>
            <person name="Paggi R.A."/>
            <person name="Detter J.C."/>
            <person name="Davenport K.W."/>
            <person name="Goodwin L.A."/>
            <person name="Kyrpides N."/>
            <person name="Tapia R."/>
            <person name="Pitluck S."/>
            <person name="Lucas S."/>
            <person name="Woyke T."/>
            <person name="Maupin-Furlow J.A."/>
        </authorList>
    </citation>
    <scope>NUCLEOTIDE SEQUENCE [LARGE SCALE GENOMIC DNA]</scope>
    <source>
        <strain evidence="3">ATCC 43099</strain>
        <strain evidence="5">ATCC 43099 / DSM 3394 / CCM 3739 / CIP 104546 / IAM 13178 / JCM 8861 / NBRC 102185 / NCIMB 2190 / MS3</strain>
    </source>
</reference>
<keyword evidence="5" id="KW-1185">Reference proteome</keyword>
<dbReference type="Proteomes" id="UP000001879">
    <property type="component" value="Chromosome"/>
</dbReference>
<dbReference type="PATRIC" id="fig|547559.17.peg.2364"/>
<dbReference type="KEGG" id="nmg:Nmag_1679"/>
<evidence type="ECO:0000256" key="2">
    <source>
        <dbReference type="SAM" id="Phobius"/>
    </source>
</evidence>
<reference evidence="4 6" key="3">
    <citation type="journal article" date="2014" name="PLoS Genet.">
        <title>Phylogenetically driven sequencing of extremely halophilic archaea reveals strategies for static and dynamic osmo-response.</title>
        <authorList>
            <person name="Becker E.A."/>
            <person name="Seitzer P.M."/>
            <person name="Tritt A."/>
            <person name="Larsen D."/>
            <person name="Krusor M."/>
            <person name="Yao A.I."/>
            <person name="Wu D."/>
            <person name="Madern D."/>
            <person name="Eisen J.A."/>
            <person name="Darling A.E."/>
            <person name="Facciotti M.T."/>
        </authorList>
    </citation>
    <scope>NUCLEOTIDE SEQUENCE [LARGE SCALE GENOMIC DNA]</scope>
    <source>
        <strain evidence="6">ATCC 43099 / DSM 3394 / CCM 3739 / CIP 104546 / IAM 13178 / JCM 8861 / NBRC 102185 / NCIMB 2190 / MS3</strain>
        <strain evidence="4">MS-3</strain>
    </source>
</reference>
<sequence length="89" mass="9141">MGDSNTAVPRLNIYGALFTVGLLTALGLVVVNGGGTLSVVLVVFSAAVLAVALRRNEHDRDQPTSESSGESETAGQKEETMPSPGEGNL</sequence>
<gene>
    <name evidence="3" type="ordered locus">Nmag_1679</name>
    <name evidence="4" type="ORF">C500_11960</name>
</gene>
<feature type="transmembrane region" description="Helical" evidence="2">
    <location>
        <begin position="12"/>
        <end position="31"/>
    </location>
</feature>
<keyword evidence="2" id="KW-0812">Transmembrane</keyword>
<dbReference type="Proteomes" id="UP000011543">
    <property type="component" value="Unassembled WGS sequence"/>
</dbReference>
<keyword evidence="2" id="KW-1133">Transmembrane helix</keyword>
<dbReference type="EMBL" id="CP001932">
    <property type="protein sequence ID" value="ADD05255.1"/>
    <property type="molecule type" value="Genomic_DNA"/>
</dbReference>
<evidence type="ECO:0000313" key="3">
    <source>
        <dbReference type="EMBL" id="ADD05255.1"/>
    </source>
</evidence>
<proteinExistence type="predicted"/>
<dbReference type="RefSeq" id="WP_004215712.1">
    <property type="nucleotide sequence ID" value="NC_013922.1"/>
</dbReference>
<keyword evidence="2" id="KW-0472">Membrane</keyword>
<evidence type="ECO:0000313" key="5">
    <source>
        <dbReference type="Proteomes" id="UP000001879"/>
    </source>
</evidence>
<name>D3SUJ7_NATMM</name>
<dbReference type="GeneID" id="8824519"/>
<reference evidence="5" key="1">
    <citation type="submission" date="2010-02" db="EMBL/GenBank/DDBJ databases">
        <title>Complete sequence of chromosome of Natrialba magadii ATCC 43099.</title>
        <authorList>
            <consortium name="US DOE Joint Genome Institute"/>
            <person name="Lucas S."/>
            <person name="Copeland A."/>
            <person name="Lapidus A."/>
            <person name="Cheng J.-F."/>
            <person name="Bruce D."/>
            <person name="Goodwin L."/>
            <person name="Pitluck S."/>
            <person name="Davenport K."/>
            <person name="Saunders E."/>
            <person name="Detter J.C."/>
            <person name="Han C."/>
            <person name="Tapia R."/>
            <person name="Land M."/>
            <person name="Hauser L."/>
            <person name="Kyrpides N."/>
            <person name="Mikhailova N."/>
            <person name="De Castro R.E."/>
            <person name="Maupin-Furlow J.A."/>
            <person name="Woyke T."/>
        </authorList>
    </citation>
    <scope>NUCLEOTIDE SEQUENCE [LARGE SCALE GENOMIC DNA]</scope>
    <source>
        <strain evidence="5">ATCC 43099 / DSM 3394 / CCM 3739 / CIP 104546 / IAM 13178 / JCM 8861 / NBRC 102185 / NCIMB 2190 / MS3</strain>
    </source>
</reference>
<feature type="region of interest" description="Disordered" evidence="1">
    <location>
        <begin position="56"/>
        <end position="89"/>
    </location>
</feature>
<accession>D3SUJ7</accession>
<evidence type="ECO:0000256" key="1">
    <source>
        <dbReference type="SAM" id="MobiDB-lite"/>
    </source>
</evidence>
<dbReference type="AlphaFoldDB" id="D3SUJ7"/>
<dbReference type="EMBL" id="AOHS01000039">
    <property type="protein sequence ID" value="ELY29023.1"/>
    <property type="molecule type" value="Genomic_DNA"/>
</dbReference>